<evidence type="ECO:0000313" key="1">
    <source>
        <dbReference type="EMBL" id="KAL0943098.1"/>
    </source>
</evidence>
<sequence>MGLQQFFANTSLITYGRAIRSAPRNVILSPVLLISALIYASAGIVLTWDQGAGASVPSLKGFSDQFSIKSGSNAESVRSFVALVYIGDAIGAGLSFFLNDRVGRRWAYRCYTAVWISGYITLVSSRTVTGLYASRIIAGIGIGALSVSSPMSIIEIAPPEIRGLLGAWYTVCQGLGLMTSNFCIYGIQLHVAASRLQYQIAYCAPIIFMSTLVVASFFIPESPRWLILADRHDDAKAALVRLRRLPEDHPRVEDEMREIVESLRGETELNNHSLSSFHSIGVIVRETFTTKANLRRLQQVLVLYALPQLSGGNSFTNYFIPILKIVGAYESSTHGLLLNGLYGMSKFFFSLIVSFFLIDVVGRRGSLLLGISIQLSANIYLSVYTKLQQDGRSTPLAANGALAFMFIQAFGYTSGKNLYPTL</sequence>
<organism evidence="1 2">
    <name type="scientific">Colletotrichum truncatum</name>
    <name type="common">Anthracnose fungus</name>
    <name type="synonym">Colletotrichum capsici</name>
    <dbReference type="NCBI Taxonomy" id="5467"/>
    <lineage>
        <taxon>Eukaryota</taxon>
        <taxon>Fungi</taxon>
        <taxon>Dikarya</taxon>
        <taxon>Ascomycota</taxon>
        <taxon>Pezizomycotina</taxon>
        <taxon>Sordariomycetes</taxon>
        <taxon>Hypocreomycetidae</taxon>
        <taxon>Glomerellales</taxon>
        <taxon>Glomerellaceae</taxon>
        <taxon>Colletotrichum</taxon>
        <taxon>Colletotrichum truncatum species complex</taxon>
    </lineage>
</organism>
<protein>
    <submittedName>
        <fullName evidence="1">Uncharacterized protein</fullName>
    </submittedName>
</protein>
<proteinExistence type="predicted"/>
<dbReference type="Proteomes" id="UP000805649">
    <property type="component" value="Unassembled WGS sequence"/>
</dbReference>
<dbReference type="EMBL" id="VUJX02000001">
    <property type="protein sequence ID" value="KAL0943098.1"/>
    <property type="molecule type" value="Genomic_DNA"/>
</dbReference>
<keyword evidence="2" id="KW-1185">Reference proteome</keyword>
<reference evidence="1 2" key="1">
    <citation type="journal article" date="2020" name="Phytopathology">
        <title>Genome Sequence Resources of Colletotrichum truncatum, C. plurivorum, C. musicola, and C. sojae: Four Species Pathogenic to Soybean (Glycine max).</title>
        <authorList>
            <person name="Rogerio F."/>
            <person name="Boufleur T.R."/>
            <person name="Ciampi-Guillardi M."/>
            <person name="Sukno S.A."/>
            <person name="Thon M.R."/>
            <person name="Massola Junior N.S."/>
            <person name="Baroncelli R."/>
        </authorList>
    </citation>
    <scope>NUCLEOTIDE SEQUENCE [LARGE SCALE GENOMIC DNA]</scope>
    <source>
        <strain evidence="1 2">CMES1059</strain>
    </source>
</reference>
<name>A0ACC3ZGM0_COLTU</name>
<comment type="caution">
    <text evidence="1">The sequence shown here is derived from an EMBL/GenBank/DDBJ whole genome shotgun (WGS) entry which is preliminary data.</text>
</comment>
<evidence type="ECO:0000313" key="2">
    <source>
        <dbReference type="Proteomes" id="UP000805649"/>
    </source>
</evidence>
<gene>
    <name evidence="1" type="ORF">CTRU02_200984</name>
</gene>
<accession>A0ACC3ZGM0</accession>